<gene>
    <name evidence="1" type="ORF">QVD17_20971</name>
</gene>
<organism evidence="1 2">
    <name type="scientific">Tagetes erecta</name>
    <name type="common">African marigold</name>
    <dbReference type="NCBI Taxonomy" id="13708"/>
    <lineage>
        <taxon>Eukaryota</taxon>
        <taxon>Viridiplantae</taxon>
        <taxon>Streptophyta</taxon>
        <taxon>Embryophyta</taxon>
        <taxon>Tracheophyta</taxon>
        <taxon>Spermatophyta</taxon>
        <taxon>Magnoliopsida</taxon>
        <taxon>eudicotyledons</taxon>
        <taxon>Gunneridae</taxon>
        <taxon>Pentapetalae</taxon>
        <taxon>asterids</taxon>
        <taxon>campanulids</taxon>
        <taxon>Asterales</taxon>
        <taxon>Asteraceae</taxon>
        <taxon>Asteroideae</taxon>
        <taxon>Heliantheae alliance</taxon>
        <taxon>Tageteae</taxon>
        <taxon>Tagetes</taxon>
    </lineage>
</organism>
<evidence type="ECO:0000313" key="1">
    <source>
        <dbReference type="EMBL" id="KAK1425617.1"/>
    </source>
</evidence>
<name>A0AAD8KMI2_TARER</name>
<dbReference type="Proteomes" id="UP001229421">
    <property type="component" value="Unassembled WGS sequence"/>
</dbReference>
<keyword evidence="2" id="KW-1185">Reference proteome</keyword>
<accession>A0AAD8KMI2</accession>
<sequence length="153" mass="17010">MVMTGKSPDFPRKVPSIGVVEKKLKEMVISYKKQRVDEGEIYIDQLFFHDLDGFMIEICNCDVLPVIPIAGDMVRSCSRFRVPGAEPPTRVNLGTTNAIDRSGSSFPAEHQRHHGGIGANNDEGWNTYKGKHTRKSESRFDNRSILYGVGVGG</sequence>
<comment type="caution">
    <text evidence="1">The sequence shown here is derived from an EMBL/GenBank/DDBJ whole genome shotgun (WGS) entry which is preliminary data.</text>
</comment>
<proteinExistence type="predicted"/>
<dbReference type="PANTHER" id="PTHR46142">
    <property type="match status" value="1"/>
</dbReference>
<dbReference type="EMBL" id="JAUHHV010000005">
    <property type="protein sequence ID" value="KAK1425617.1"/>
    <property type="molecule type" value="Genomic_DNA"/>
</dbReference>
<reference evidence="1" key="1">
    <citation type="journal article" date="2023" name="bioRxiv">
        <title>Improved chromosome-level genome assembly for marigold (Tagetes erecta).</title>
        <authorList>
            <person name="Jiang F."/>
            <person name="Yuan L."/>
            <person name="Wang S."/>
            <person name="Wang H."/>
            <person name="Xu D."/>
            <person name="Wang A."/>
            <person name="Fan W."/>
        </authorList>
    </citation>
    <scope>NUCLEOTIDE SEQUENCE</scope>
    <source>
        <strain evidence="1">WSJ</strain>
        <tissue evidence="1">Leaf</tissue>
    </source>
</reference>
<dbReference type="PANTHER" id="PTHR46142:SF3">
    <property type="entry name" value="F18B13.24 PROTEIN"/>
    <property type="match status" value="1"/>
</dbReference>
<evidence type="ECO:0000313" key="2">
    <source>
        <dbReference type="Proteomes" id="UP001229421"/>
    </source>
</evidence>
<dbReference type="AlphaFoldDB" id="A0AAD8KMI2"/>
<protein>
    <submittedName>
        <fullName evidence="1">Uncharacterized protein</fullName>
    </submittedName>
</protein>